<evidence type="ECO:0000256" key="10">
    <source>
        <dbReference type="ARBA" id="ARBA00023295"/>
    </source>
</evidence>
<evidence type="ECO:0000313" key="18">
    <source>
        <dbReference type="Proteomes" id="UP000803844"/>
    </source>
</evidence>
<evidence type="ECO:0000256" key="9">
    <source>
        <dbReference type="ARBA" id="ARBA00023180"/>
    </source>
</evidence>
<evidence type="ECO:0000256" key="7">
    <source>
        <dbReference type="ARBA" id="ARBA00022801"/>
    </source>
</evidence>
<keyword evidence="14" id="KW-0812">Transmembrane</keyword>
<dbReference type="PROSITE" id="PS51257">
    <property type="entry name" value="PROKAR_LIPOPROTEIN"/>
    <property type="match status" value="1"/>
</dbReference>
<accession>A0A9P5CP97</accession>
<keyword evidence="9" id="KW-0325">Glycoprotein</keyword>
<organism evidence="17 18">
    <name type="scientific">Cryphonectria parasitica (strain ATCC 38755 / EP155)</name>
    <dbReference type="NCBI Taxonomy" id="660469"/>
    <lineage>
        <taxon>Eukaryota</taxon>
        <taxon>Fungi</taxon>
        <taxon>Dikarya</taxon>
        <taxon>Ascomycota</taxon>
        <taxon>Pezizomycotina</taxon>
        <taxon>Sordariomycetes</taxon>
        <taxon>Sordariomycetidae</taxon>
        <taxon>Diaporthales</taxon>
        <taxon>Cryphonectriaceae</taxon>
        <taxon>Cryphonectria-Endothia species complex</taxon>
        <taxon>Cryphonectria</taxon>
    </lineage>
</organism>
<protein>
    <recommendedName>
        <fullName evidence="3">chitinase</fullName>
        <ecNumber evidence="3">3.2.1.14</ecNumber>
    </recommendedName>
</protein>
<sequence length="497" mass="53385">MLSSRAFVLPAALLLGAVQHVVAQTSSSCNPVTNGTGCPTDPAFSTEHEWVFNTSNAITWTDDGANFTISEKGDSPTIRSEFYIFGGRVEIWMKAAPGQGIISSVMLLSDDLDEIDLEFVGGNGTAVQTNYFGKGLNNITWETDFEVSGGTLDAFHNYTVDWTNSSLQWYIDGELKRSLTPEEANNTHSYPQTPMRVYIGPWAGGDPDNAEGTIEWAGGETDYSNGPYTMAVQSVKVTDYGRGTAYNYTDNSGTWASIEMLNTDKNSTAEETLTAAPTESLSEKFNNLSTGSKSAIFACSGAAALGLVAYAGFYCIRQRKRGTMEAKMAAQKMEDERLEMEGYKARGINPDGFSEAQPEYDAKTGIATREVQVPDYSEPNHEKFGSMSMTAGGAAGMSAAAARPLLRNGPAAASPPGTPNGYNTHDPYSDSFSPIDNNGFGGMHSPPPGMPPTAPLPGVPNRSFSNPNSQIHDDGFETHPQRSFSNPNGGYGADHWR</sequence>
<feature type="transmembrane region" description="Helical" evidence="14">
    <location>
        <begin position="295"/>
        <end position="316"/>
    </location>
</feature>
<dbReference type="EMBL" id="MU032348">
    <property type="protein sequence ID" value="KAF3765182.1"/>
    <property type="molecule type" value="Genomic_DNA"/>
</dbReference>
<comment type="subcellular location">
    <subcellularLocation>
        <location evidence="2">Membrane</location>
    </subcellularLocation>
</comment>
<dbReference type="OrthoDB" id="4781at2759"/>
<dbReference type="PANTHER" id="PTHR10963:SF27">
    <property type="entry name" value="GLYCOSIDASE-RELATED"/>
    <property type="match status" value="1"/>
</dbReference>
<name>A0A9P5CP97_CRYP1</name>
<dbReference type="GO" id="GO:0005975">
    <property type="term" value="P:carbohydrate metabolic process"/>
    <property type="evidence" value="ECO:0007669"/>
    <property type="project" value="InterPro"/>
</dbReference>
<dbReference type="InterPro" id="IPR013320">
    <property type="entry name" value="ConA-like_dom_sf"/>
</dbReference>
<dbReference type="EC" id="3.2.1.14" evidence="3"/>
<comment type="catalytic activity">
    <reaction evidence="1">
        <text>Random endo-hydrolysis of N-acetyl-beta-D-glucosaminide (1-&gt;4)-beta-linkages in chitin and chitodextrins.</text>
        <dbReference type="EC" id="3.2.1.14"/>
    </reaction>
</comment>
<feature type="compositionally biased region" description="Basic and acidic residues" evidence="13">
    <location>
        <begin position="471"/>
        <end position="480"/>
    </location>
</feature>
<dbReference type="GO" id="GO:0016020">
    <property type="term" value="C:membrane"/>
    <property type="evidence" value="ECO:0007669"/>
    <property type="project" value="UniProtKB-SubCell"/>
</dbReference>
<keyword evidence="4" id="KW-0328">Glycosyltransferase</keyword>
<gene>
    <name evidence="17" type="ORF">M406DRAFT_346912</name>
</gene>
<comment type="similarity">
    <text evidence="12">Belongs to the glycosyl hydrolase 16 family. CRH1 subfamily.</text>
</comment>
<dbReference type="Proteomes" id="UP000803844">
    <property type="component" value="Unassembled WGS sequence"/>
</dbReference>
<dbReference type="GO" id="GO:0031505">
    <property type="term" value="P:fungal-type cell wall organization"/>
    <property type="evidence" value="ECO:0007669"/>
    <property type="project" value="TreeGrafter"/>
</dbReference>
<feature type="domain" description="GH16" evidence="16">
    <location>
        <begin position="25"/>
        <end position="243"/>
    </location>
</feature>
<evidence type="ECO:0000256" key="6">
    <source>
        <dbReference type="ARBA" id="ARBA00022729"/>
    </source>
</evidence>
<dbReference type="RefSeq" id="XP_040776143.1">
    <property type="nucleotide sequence ID" value="XM_040922230.1"/>
</dbReference>
<dbReference type="Gene3D" id="2.60.120.200">
    <property type="match status" value="1"/>
</dbReference>
<evidence type="ECO:0000256" key="5">
    <source>
        <dbReference type="ARBA" id="ARBA00022679"/>
    </source>
</evidence>
<dbReference type="InterPro" id="IPR000757">
    <property type="entry name" value="Beta-glucanase-like"/>
</dbReference>
<dbReference type="AlphaFoldDB" id="A0A9P5CP97"/>
<dbReference type="GO" id="GO:0009277">
    <property type="term" value="C:fungal-type cell wall"/>
    <property type="evidence" value="ECO:0007669"/>
    <property type="project" value="TreeGrafter"/>
</dbReference>
<feature type="signal peptide" evidence="15">
    <location>
        <begin position="1"/>
        <end position="23"/>
    </location>
</feature>
<feature type="chain" id="PRO_5040154591" description="chitinase" evidence="15">
    <location>
        <begin position="24"/>
        <end position="497"/>
    </location>
</feature>
<evidence type="ECO:0000313" key="17">
    <source>
        <dbReference type="EMBL" id="KAF3765182.1"/>
    </source>
</evidence>
<evidence type="ECO:0000259" key="16">
    <source>
        <dbReference type="PROSITE" id="PS51762"/>
    </source>
</evidence>
<feature type="compositionally biased region" description="Pro residues" evidence="13">
    <location>
        <begin position="445"/>
        <end position="458"/>
    </location>
</feature>
<dbReference type="Pfam" id="PF00722">
    <property type="entry name" value="Glyco_hydro_16"/>
    <property type="match status" value="1"/>
</dbReference>
<keyword evidence="10" id="KW-0326">Glycosidase</keyword>
<dbReference type="SUPFAM" id="SSF49899">
    <property type="entry name" value="Concanavalin A-like lectins/glucanases"/>
    <property type="match status" value="1"/>
</dbReference>
<evidence type="ECO:0000256" key="1">
    <source>
        <dbReference type="ARBA" id="ARBA00000822"/>
    </source>
</evidence>
<dbReference type="PANTHER" id="PTHR10963">
    <property type="entry name" value="GLYCOSYL HYDROLASE-RELATED"/>
    <property type="match status" value="1"/>
</dbReference>
<evidence type="ECO:0000256" key="14">
    <source>
        <dbReference type="SAM" id="Phobius"/>
    </source>
</evidence>
<dbReference type="PROSITE" id="PS51762">
    <property type="entry name" value="GH16_2"/>
    <property type="match status" value="1"/>
</dbReference>
<evidence type="ECO:0000256" key="11">
    <source>
        <dbReference type="ARBA" id="ARBA00023316"/>
    </source>
</evidence>
<keyword evidence="8 14" id="KW-0472">Membrane</keyword>
<evidence type="ECO:0000256" key="2">
    <source>
        <dbReference type="ARBA" id="ARBA00004370"/>
    </source>
</evidence>
<evidence type="ECO:0000256" key="12">
    <source>
        <dbReference type="ARBA" id="ARBA00038074"/>
    </source>
</evidence>
<evidence type="ECO:0000256" key="3">
    <source>
        <dbReference type="ARBA" id="ARBA00012729"/>
    </source>
</evidence>
<dbReference type="GO" id="GO:0016757">
    <property type="term" value="F:glycosyltransferase activity"/>
    <property type="evidence" value="ECO:0007669"/>
    <property type="project" value="UniProtKB-KW"/>
</dbReference>
<keyword evidence="7" id="KW-0378">Hydrolase</keyword>
<evidence type="ECO:0000256" key="15">
    <source>
        <dbReference type="SAM" id="SignalP"/>
    </source>
</evidence>
<keyword evidence="18" id="KW-1185">Reference proteome</keyword>
<keyword evidence="11" id="KW-0961">Cell wall biogenesis/degradation</keyword>
<dbReference type="GO" id="GO:0008843">
    <property type="term" value="F:endochitinase activity"/>
    <property type="evidence" value="ECO:0007669"/>
    <property type="project" value="UniProtKB-EC"/>
</dbReference>
<dbReference type="CDD" id="cd02183">
    <property type="entry name" value="GH16_fungal_CRH1_transglycosylase"/>
    <property type="match status" value="1"/>
</dbReference>
<evidence type="ECO:0000256" key="13">
    <source>
        <dbReference type="SAM" id="MobiDB-lite"/>
    </source>
</evidence>
<keyword evidence="14" id="KW-1133">Transmembrane helix</keyword>
<keyword evidence="6 15" id="KW-0732">Signal</keyword>
<evidence type="ECO:0000256" key="8">
    <source>
        <dbReference type="ARBA" id="ARBA00023136"/>
    </source>
</evidence>
<dbReference type="GeneID" id="63839359"/>
<feature type="region of interest" description="Disordered" evidence="13">
    <location>
        <begin position="407"/>
        <end position="497"/>
    </location>
</feature>
<dbReference type="InterPro" id="IPR050546">
    <property type="entry name" value="Glycosyl_Hydrlase_16"/>
</dbReference>
<keyword evidence="5" id="KW-0808">Transferase</keyword>
<reference evidence="17" key="1">
    <citation type="journal article" date="2020" name="Phytopathology">
        <title>Genome sequence of the chestnut blight fungus Cryphonectria parasitica EP155: A fundamental resource for an archetypical invasive plant pathogen.</title>
        <authorList>
            <person name="Crouch J.A."/>
            <person name="Dawe A."/>
            <person name="Aerts A."/>
            <person name="Barry K."/>
            <person name="Churchill A.C.L."/>
            <person name="Grimwood J."/>
            <person name="Hillman B."/>
            <person name="Milgroom M.G."/>
            <person name="Pangilinan J."/>
            <person name="Smith M."/>
            <person name="Salamov A."/>
            <person name="Schmutz J."/>
            <person name="Yadav J."/>
            <person name="Grigoriev I.V."/>
            <person name="Nuss D."/>
        </authorList>
    </citation>
    <scope>NUCLEOTIDE SEQUENCE</scope>
    <source>
        <strain evidence="17">EP155</strain>
    </source>
</reference>
<comment type="caution">
    <text evidence="17">The sequence shown here is derived from an EMBL/GenBank/DDBJ whole genome shotgun (WGS) entry which is preliminary data.</text>
</comment>
<evidence type="ECO:0000256" key="4">
    <source>
        <dbReference type="ARBA" id="ARBA00022676"/>
    </source>
</evidence>
<proteinExistence type="inferred from homology"/>